<dbReference type="OrthoDB" id="1341756at2"/>
<comment type="caution">
    <text evidence="1">The sequence shown here is derived from an EMBL/GenBank/DDBJ whole genome shotgun (WGS) entry which is preliminary data.</text>
</comment>
<keyword evidence="2" id="KW-1185">Reference proteome</keyword>
<proteinExistence type="predicted"/>
<organism evidence="1 2">
    <name type="scientific">Flavobacterium cupreum</name>
    <dbReference type="NCBI Taxonomy" id="2133766"/>
    <lineage>
        <taxon>Bacteria</taxon>
        <taxon>Pseudomonadati</taxon>
        <taxon>Bacteroidota</taxon>
        <taxon>Flavobacteriia</taxon>
        <taxon>Flavobacteriales</taxon>
        <taxon>Flavobacteriaceae</taxon>
        <taxon>Flavobacterium</taxon>
    </lineage>
</organism>
<reference evidence="2" key="1">
    <citation type="journal article" date="2019" name="Syst. Appl. Microbiol.">
        <title>Flavobacterium circumlabens sp. nov. and Flavobacterium cupreum sp. nov., two psychrotrophic species isolated from Antarctic environmental samples.</title>
        <authorList>
            <person name="Kralova S."/>
            <person name="Busse H.-J."/>
            <person name="Svec P."/>
            <person name="Maslanova I."/>
            <person name="Stankova E."/>
            <person name="Bartak M."/>
            <person name="Sedlacek I."/>
        </authorList>
    </citation>
    <scope>NUCLEOTIDE SEQUENCE [LARGE SCALE GENOMIC DNA]</scope>
    <source>
        <strain evidence="2">CCM 8825</strain>
    </source>
</reference>
<dbReference type="RefSeq" id="WP_127337876.1">
    <property type="nucleotide sequence ID" value="NZ_QWDM01000004.1"/>
</dbReference>
<sequence length="205" mass="24169">MKRVFVALLFCLALLNCAKKEEKIVEKNIPYIISQENREKIIGKDTIPPMPPIPGWLVYGTDTFIIDSDTKIYYFQRNEIGMICGTPTADTIPYFINLQPRGLILLSNKNIYDFIKLNYNDNFRNITFIASSSDTVNSKVFFDLRKSLNSFTKFRDRLFIRRTTQEEDTVLKYKRNNEYYHSEDIKWDKNRIAFPFIKPKVSFSN</sequence>
<dbReference type="AlphaFoldDB" id="A0A434A9S3"/>
<name>A0A434A9S3_9FLAO</name>
<dbReference type="EMBL" id="QWDM01000004">
    <property type="protein sequence ID" value="RUT71096.1"/>
    <property type="molecule type" value="Genomic_DNA"/>
</dbReference>
<dbReference type="Proteomes" id="UP000288102">
    <property type="component" value="Unassembled WGS sequence"/>
</dbReference>
<evidence type="ECO:0000313" key="2">
    <source>
        <dbReference type="Proteomes" id="UP000288102"/>
    </source>
</evidence>
<evidence type="ECO:0000313" key="1">
    <source>
        <dbReference type="EMBL" id="RUT71096.1"/>
    </source>
</evidence>
<protein>
    <submittedName>
        <fullName evidence="1">Uncharacterized protein</fullName>
    </submittedName>
</protein>
<gene>
    <name evidence="1" type="ORF">D0817_08145</name>
</gene>
<accession>A0A434A9S3</accession>